<keyword evidence="3" id="KW-1185">Reference proteome</keyword>
<dbReference type="Proteomes" id="UP000007089">
    <property type="component" value="Chromosome"/>
</dbReference>
<evidence type="ECO:0000313" key="3">
    <source>
        <dbReference type="Proteomes" id="UP000007089"/>
    </source>
</evidence>
<feature type="transmembrane region" description="Helical" evidence="1">
    <location>
        <begin position="92"/>
        <end position="112"/>
    </location>
</feature>
<dbReference type="RefSeq" id="WP_012632819.1">
    <property type="nucleotide sequence ID" value="NC_011891.1"/>
</dbReference>
<reference evidence="2" key="1">
    <citation type="submission" date="2009-01" db="EMBL/GenBank/DDBJ databases">
        <title>Complete sequence of Anaeromyxobacter dehalogenans 2CP-1.</title>
        <authorList>
            <consortium name="US DOE Joint Genome Institute"/>
            <person name="Lucas S."/>
            <person name="Copeland A."/>
            <person name="Lapidus A."/>
            <person name="Glavina del Rio T."/>
            <person name="Dalin E."/>
            <person name="Tice H."/>
            <person name="Bruce D."/>
            <person name="Goodwin L."/>
            <person name="Pitluck S."/>
            <person name="Saunders E."/>
            <person name="Brettin T."/>
            <person name="Detter J.C."/>
            <person name="Han C."/>
            <person name="Larimer F."/>
            <person name="Land M."/>
            <person name="Hauser L."/>
            <person name="Kyrpides N."/>
            <person name="Ovchinnikova G."/>
            <person name="Beliaev A.S."/>
            <person name="Richardson P."/>
        </authorList>
    </citation>
    <scope>NUCLEOTIDE SEQUENCE</scope>
    <source>
        <strain evidence="2">2CP-1</strain>
    </source>
</reference>
<protein>
    <submittedName>
        <fullName evidence="2">Uncharacterized protein</fullName>
    </submittedName>
</protein>
<dbReference type="KEGG" id="acp:A2cp1_1538"/>
<sequence length="162" mass="16645">MPGPPRRVHGLALAALAGAVHLACDAAAAQVHAIAPPYLLLDHAAELFRDLLALDRTAILVTVSVAASAVNGAIAALMAVALEDAPRRRRALAWVLTAFWVLSGGLLILVYLSPPWGVALGSLAAGVPRAWAVAWVLDRALGRPEPATPEDGAGRPDGVPPA</sequence>
<dbReference type="EMBL" id="CP001359">
    <property type="protein sequence ID" value="ACL64882.1"/>
    <property type="molecule type" value="Genomic_DNA"/>
</dbReference>
<keyword evidence="1" id="KW-1133">Transmembrane helix</keyword>
<evidence type="ECO:0000313" key="2">
    <source>
        <dbReference type="EMBL" id="ACL64882.1"/>
    </source>
</evidence>
<accession>B8J527</accession>
<dbReference type="HOGENOM" id="CLU_138351_0_0_7"/>
<evidence type="ECO:0000256" key="1">
    <source>
        <dbReference type="SAM" id="Phobius"/>
    </source>
</evidence>
<proteinExistence type="predicted"/>
<keyword evidence="1" id="KW-0812">Transmembrane</keyword>
<name>B8J527_ANAD2</name>
<organism evidence="2 3">
    <name type="scientific">Anaeromyxobacter dehalogenans (strain ATCC BAA-258 / DSM 21875 / 2CP-1)</name>
    <dbReference type="NCBI Taxonomy" id="455488"/>
    <lineage>
        <taxon>Bacteria</taxon>
        <taxon>Pseudomonadati</taxon>
        <taxon>Myxococcota</taxon>
        <taxon>Myxococcia</taxon>
        <taxon>Myxococcales</taxon>
        <taxon>Cystobacterineae</taxon>
        <taxon>Anaeromyxobacteraceae</taxon>
        <taxon>Anaeromyxobacter</taxon>
    </lineage>
</organism>
<keyword evidence="1" id="KW-0472">Membrane</keyword>
<feature type="transmembrane region" description="Helical" evidence="1">
    <location>
        <begin position="57"/>
        <end position="80"/>
    </location>
</feature>
<dbReference type="AlphaFoldDB" id="B8J527"/>
<gene>
    <name evidence="2" type="ordered locus">A2cp1_1538</name>
</gene>